<feature type="compositionally biased region" description="Gly residues" evidence="2">
    <location>
        <begin position="377"/>
        <end position="399"/>
    </location>
</feature>
<accession>A0A7X5R1Q7</accession>
<feature type="compositionally biased region" description="Basic and acidic residues" evidence="2">
    <location>
        <begin position="434"/>
        <end position="444"/>
    </location>
</feature>
<dbReference type="AlphaFoldDB" id="A0A7X5R1Q7"/>
<keyword evidence="4" id="KW-1185">Reference proteome</keyword>
<name>A0A7X5R1Q7_9MICO</name>
<feature type="compositionally biased region" description="Low complexity" evidence="2">
    <location>
        <begin position="253"/>
        <end position="264"/>
    </location>
</feature>
<dbReference type="Proteomes" id="UP000541033">
    <property type="component" value="Unassembled WGS sequence"/>
</dbReference>
<keyword evidence="1" id="KW-0175">Coiled coil</keyword>
<feature type="region of interest" description="Disordered" evidence="2">
    <location>
        <begin position="364"/>
        <end position="444"/>
    </location>
</feature>
<comment type="caution">
    <text evidence="3">The sequence shown here is derived from an EMBL/GenBank/DDBJ whole genome shotgun (WGS) entry which is preliminary data.</text>
</comment>
<protein>
    <submittedName>
        <fullName evidence="3">Uncharacterized protein</fullName>
    </submittedName>
</protein>
<proteinExistence type="predicted"/>
<feature type="compositionally biased region" description="Gly residues" evidence="2">
    <location>
        <begin position="189"/>
        <end position="215"/>
    </location>
</feature>
<feature type="compositionally biased region" description="Basic and acidic residues" evidence="2">
    <location>
        <begin position="226"/>
        <end position="238"/>
    </location>
</feature>
<dbReference type="RefSeq" id="WP_167150041.1">
    <property type="nucleotide sequence ID" value="NZ_JAAMOX010000001.1"/>
</dbReference>
<sequence>MAINPCPVADNEMILREIANAPHWVFGYRLRDLSQAFADSSTSIKRLEGNPGWSGASADAAKTQISRMASRMANNSSLVADIRVKMQEANAVLDEAKNRLANLPEAGLGFWDSAGTWLGAVFDGEDVDEKIQEKEHEKSIERENAAKSALDDIQSRLHQIAVGLSQVTASIERESPIHVQSPVPRGPGYAPGGGAGGGPGSGGPTVGPPRGGGGSMPPLPTPGDRPSGEWPRDERGRVESGGGLRPSFPSGENDYPNYPGYPTYPGGPGYVPGDYDNGYEYKPGPGYTPGPGYDGGSSYTGSSNNGYSSSPSADSSMSGGTTSLGGAGLAGGAAAAGLGVASKLGAGGLASGLNGAGLSGTLAAPGAAAAAGTTGSSAGGSSAGGRGGMGMMGGGGAAGGSDKDKKSGSLGLIAPKLEDEDPRIARKASGAKAGSRESRDAVGK</sequence>
<feature type="coiled-coil region" evidence="1">
    <location>
        <begin position="79"/>
        <end position="106"/>
    </location>
</feature>
<feature type="region of interest" description="Disordered" evidence="2">
    <location>
        <begin position="173"/>
        <end position="326"/>
    </location>
</feature>
<feature type="compositionally biased region" description="Low complexity" evidence="2">
    <location>
        <begin position="271"/>
        <end position="285"/>
    </location>
</feature>
<gene>
    <name evidence="3" type="ORF">FHX76_001857</name>
</gene>
<evidence type="ECO:0000256" key="2">
    <source>
        <dbReference type="SAM" id="MobiDB-lite"/>
    </source>
</evidence>
<feature type="compositionally biased region" description="Low complexity" evidence="2">
    <location>
        <begin position="296"/>
        <end position="321"/>
    </location>
</feature>
<evidence type="ECO:0000313" key="3">
    <source>
        <dbReference type="EMBL" id="NIH53989.1"/>
    </source>
</evidence>
<evidence type="ECO:0000256" key="1">
    <source>
        <dbReference type="SAM" id="Coils"/>
    </source>
</evidence>
<dbReference type="EMBL" id="JAAMOX010000001">
    <property type="protein sequence ID" value="NIH53989.1"/>
    <property type="molecule type" value="Genomic_DNA"/>
</dbReference>
<reference evidence="3 4" key="1">
    <citation type="submission" date="2020-02" db="EMBL/GenBank/DDBJ databases">
        <title>Sequencing the genomes of 1000 actinobacteria strains.</title>
        <authorList>
            <person name="Klenk H.-P."/>
        </authorList>
    </citation>
    <scope>NUCLEOTIDE SEQUENCE [LARGE SCALE GENOMIC DNA]</scope>
    <source>
        <strain evidence="3 4">DSM 27960</strain>
    </source>
</reference>
<feature type="compositionally biased region" description="Low complexity" evidence="2">
    <location>
        <begin position="364"/>
        <end position="376"/>
    </location>
</feature>
<organism evidence="3 4">
    <name type="scientific">Lysinibacter cavernae</name>
    <dbReference type="NCBI Taxonomy" id="1640652"/>
    <lineage>
        <taxon>Bacteria</taxon>
        <taxon>Bacillati</taxon>
        <taxon>Actinomycetota</taxon>
        <taxon>Actinomycetes</taxon>
        <taxon>Micrococcales</taxon>
        <taxon>Microbacteriaceae</taxon>
        <taxon>Lysinibacter</taxon>
    </lineage>
</organism>
<evidence type="ECO:0000313" key="4">
    <source>
        <dbReference type="Proteomes" id="UP000541033"/>
    </source>
</evidence>